<dbReference type="SMART" id="SM00047">
    <property type="entry name" value="LYZ2"/>
    <property type="match status" value="1"/>
</dbReference>
<dbReference type="PROSITE" id="PS51782">
    <property type="entry name" value="LYSM"/>
    <property type="match status" value="1"/>
</dbReference>
<evidence type="ECO:0000256" key="5">
    <source>
        <dbReference type="SAM" id="SignalP"/>
    </source>
</evidence>
<gene>
    <name evidence="7" type="ORF">C7T94_02530</name>
</gene>
<name>A0A2T3HRE0_9SPHI</name>
<accession>A0A2T3HRE0</accession>
<keyword evidence="5" id="KW-0732">Signal</keyword>
<dbReference type="GO" id="GO:0042742">
    <property type="term" value="P:defense response to bacterium"/>
    <property type="evidence" value="ECO:0007669"/>
    <property type="project" value="UniProtKB-KW"/>
</dbReference>
<evidence type="ECO:0000256" key="1">
    <source>
        <dbReference type="ARBA" id="ARBA00022529"/>
    </source>
</evidence>
<evidence type="ECO:0000256" key="3">
    <source>
        <dbReference type="ARBA" id="ARBA00022801"/>
    </source>
</evidence>
<evidence type="ECO:0000256" key="2">
    <source>
        <dbReference type="ARBA" id="ARBA00022638"/>
    </source>
</evidence>
<dbReference type="Pfam" id="PF01832">
    <property type="entry name" value="Glucosaminidase"/>
    <property type="match status" value="1"/>
</dbReference>
<evidence type="ECO:0000259" key="6">
    <source>
        <dbReference type="PROSITE" id="PS51782"/>
    </source>
</evidence>
<dbReference type="RefSeq" id="WP_107213330.1">
    <property type="nucleotide sequence ID" value="NZ_KZ686268.1"/>
</dbReference>
<dbReference type="Pfam" id="PF01476">
    <property type="entry name" value="LysM"/>
    <property type="match status" value="1"/>
</dbReference>
<protein>
    <recommendedName>
        <fullName evidence="4">Peptidoglycan hydrolase</fullName>
    </recommendedName>
</protein>
<dbReference type="SUPFAM" id="SSF54106">
    <property type="entry name" value="LysM domain"/>
    <property type="match status" value="1"/>
</dbReference>
<comment type="caution">
    <text evidence="7">The sequence shown here is derived from an EMBL/GenBank/DDBJ whole genome shotgun (WGS) entry which is preliminary data.</text>
</comment>
<keyword evidence="2" id="KW-0081">Bacteriolytic enzyme</keyword>
<evidence type="ECO:0000313" key="8">
    <source>
        <dbReference type="Proteomes" id="UP000240912"/>
    </source>
</evidence>
<keyword evidence="3" id="KW-0378">Hydrolase</keyword>
<sequence length="231" mass="26153">MKKKLFSLCLSLIIAFGVKAQSVQDYIDTHTEIAQALAHESNIPASIILGVAIHESAAGKSKIARYLNNHFGVKGPNDNTMINSSYRDYDDDAASYAHFVEIMLTRSAFSRLVDRYGKYDYRSWAYGIQRGGYAASRTWASQVINIIKKYELFRYDDRPADYKEPVYKKKYRTKKRSYASGKAVKSAGWYTVKRGDNLNALAKKRGTTARALMQKNGLKKSVLQPGQKIRL</sequence>
<dbReference type="SMART" id="SM00257">
    <property type="entry name" value="LysM"/>
    <property type="match status" value="1"/>
</dbReference>
<dbReference type="Gene3D" id="1.10.530.10">
    <property type="match status" value="1"/>
</dbReference>
<keyword evidence="1" id="KW-0929">Antimicrobial</keyword>
<dbReference type="EMBL" id="PYLS01000001">
    <property type="protein sequence ID" value="PST85012.1"/>
    <property type="molecule type" value="Genomic_DNA"/>
</dbReference>
<dbReference type="AlphaFoldDB" id="A0A2T3HRE0"/>
<reference evidence="7 8" key="1">
    <citation type="submission" date="2018-03" db="EMBL/GenBank/DDBJ databases">
        <authorList>
            <person name="Keele B.F."/>
        </authorList>
    </citation>
    <scope>NUCLEOTIDE SEQUENCE [LARGE SCALE GENOMIC DNA]</scope>
    <source>
        <strain evidence="7 8">YL28-9</strain>
    </source>
</reference>
<dbReference type="OrthoDB" id="977752at2"/>
<dbReference type="InterPro" id="IPR051056">
    <property type="entry name" value="Glycosyl_Hydrolase_73"/>
</dbReference>
<evidence type="ECO:0000313" key="7">
    <source>
        <dbReference type="EMBL" id="PST85012.1"/>
    </source>
</evidence>
<organism evidence="7 8">
    <name type="scientific">Pedobacter yulinensis</name>
    <dbReference type="NCBI Taxonomy" id="2126353"/>
    <lineage>
        <taxon>Bacteria</taxon>
        <taxon>Pseudomonadati</taxon>
        <taxon>Bacteroidota</taxon>
        <taxon>Sphingobacteriia</taxon>
        <taxon>Sphingobacteriales</taxon>
        <taxon>Sphingobacteriaceae</taxon>
        <taxon>Pedobacter</taxon>
    </lineage>
</organism>
<proteinExistence type="predicted"/>
<evidence type="ECO:0000256" key="4">
    <source>
        <dbReference type="ARBA" id="ARBA00032108"/>
    </source>
</evidence>
<dbReference type="Gene3D" id="3.10.350.10">
    <property type="entry name" value="LysM domain"/>
    <property type="match status" value="1"/>
</dbReference>
<dbReference type="CDD" id="cd00118">
    <property type="entry name" value="LysM"/>
    <property type="match status" value="1"/>
</dbReference>
<feature type="signal peptide" evidence="5">
    <location>
        <begin position="1"/>
        <end position="20"/>
    </location>
</feature>
<dbReference type="InterPro" id="IPR018392">
    <property type="entry name" value="LysM"/>
</dbReference>
<dbReference type="InterPro" id="IPR036779">
    <property type="entry name" value="LysM_dom_sf"/>
</dbReference>
<dbReference type="PANTHER" id="PTHR33308">
    <property type="entry name" value="PEPTIDOGLYCAN HYDROLASE FLGJ"/>
    <property type="match status" value="1"/>
</dbReference>
<dbReference type="Proteomes" id="UP000240912">
    <property type="component" value="Unassembled WGS sequence"/>
</dbReference>
<dbReference type="GO" id="GO:0031640">
    <property type="term" value="P:killing of cells of another organism"/>
    <property type="evidence" value="ECO:0007669"/>
    <property type="project" value="UniProtKB-KW"/>
</dbReference>
<keyword evidence="8" id="KW-1185">Reference proteome</keyword>
<dbReference type="GO" id="GO:0004040">
    <property type="term" value="F:amidase activity"/>
    <property type="evidence" value="ECO:0007669"/>
    <property type="project" value="InterPro"/>
</dbReference>
<dbReference type="InterPro" id="IPR002901">
    <property type="entry name" value="MGlyc_endo_b_GlcNAc-like_dom"/>
</dbReference>
<feature type="domain" description="LysM" evidence="6">
    <location>
        <begin position="188"/>
        <end position="231"/>
    </location>
</feature>
<dbReference type="PANTHER" id="PTHR33308:SF9">
    <property type="entry name" value="PEPTIDOGLYCAN HYDROLASE FLGJ"/>
    <property type="match status" value="1"/>
</dbReference>
<feature type="chain" id="PRO_5015412921" description="Peptidoglycan hydrolase" evidence="5">
    <location>
        <begin position="21"/>
        <end position="231"/>
    </location>
</feature>